<evidence type="ECO:0000313" key="2">
    <source>
        <dbReference type="WBParaSite" id="RSKR_0000071700.1"/>
    </source>
</evidence>
<protein>
    <submittedName>
        <fullName evidence="2">CRAL-TRIO domain-containing protein</fullName>
    </submittedName>
</protein>
<accession>A0AC35THY2</accession>
<reference evidence="2" key="1">
    <citation type="submission" date="2016-11" db="UniProtKB">
        <authorList>
            <consortium name="WormBaseParasite"/>
        </authorList>
    </citation>
    <scope>IDENTIFICATION</scope>
    <source>
        <strain evidence="2">KR3021</strain>
    </source>
</reference>
<proteinExistence type="predicted"/>
<sequence>MSPNKVETLSTIESTQLNWIKPMPFDEKTLAHASTLKTKFKSFLPQDLTTQFFLARWVRMYKGDEEQIEARLREYIRHRKGLGYDGDDYLQVIKDLQFPYKVLSKFSVSKLKQTNYSGDVVVYLQQLNGTDIKEIIKTIPFSNILHTYFILQECMLRAIHEHEAKTGRQSCAVIVLDMDGINLGDFVNPLANATKLARLVVKIWSDYFTETMTRLFLVRPPGILSLMWQLAKFILDEKTSSQVVFVQKFEDIKEYLDEATIPIAWGGSRIDTSGWSEVPANCLKNITKITPDMYYDAEAIFVQNGLNIIPPLKTLSAKKKTTEKIVINAKEGQKIVWHYVTYNELFFDVVYKNDSNSDVDEDCPIIPGTYGTCLKCPEQGVIEVKKDGEYHFRWNNVNGGWLAAKIQYAIVVV</sequence>
<dbReference type="WBParaSite" id="RSKR_0000071700.1">
    <property type="protein sequence ID" value="RSKR_0000071700.1"/>
    <property type="gene ID" value="RSKR_0000071700"/>
</dbReference>
<organism evidence="1 2">
    <name type="scientific">Rhabditophanes sp. KR3021</name>
    <dbReference type="NCBI Taxonomy" id="114890"/>
    <lineage>
        <taxon>Eukaryota</taxon>
        <taxon>Metazoa</taxon>
        <taxon>Ecdysozoa</taxon>
        <taxon>Nematoda</taxon>
        <taxon>Chromadorea</taxon>
        <taxon>Rhabditida</taxon>
        <taxon>Tylenchina</taxon>
        <taxon>Panagrolaimomorpha</taxon>
        <taxon>Strongyloidoidea</taxon>
        <taxon>Alloionematidae</taxon>
        <taxon>Rhabditophanes</taxon>
    </lineage>
</organism>
<dbReference type="Proteomes" id="UP000095286">
    <property type="component" value="Unplaced"/>
</dbReference>
<evidence type="ECO:0000313" key="1">
    <source>
        <dbReference type="Proteomes" id="UP000095286"/>
    </source>
</evidence>
<name>A0AC35THY2_9BILA</name>